<reference evidence="3" key="1">
    <citation type="submission" date="2021-05" db="EMBL/GenBank/DDBJ databases">
        <title>Complete genome sequence of Pseudomonas seleniipraecipitans strain D1-6.</title>
        <authorList>
            <person name="Lafi F."/>
            <person name="Eida A."/>
            <person name="Alam I."/>
            <person name="Hert H."/>
            <person name="Saad M."/>
        </authorList>
    </citation>
    <scope>NUCLEOTIDE SEQUENCE</scope>
    <source>
        <strain evidence="3">D1-6</strain>
    </source>
</reference>
<keyword evidence="1" id="KW-0472">Membrane</keyword>
<organism evidence="3 4">
    <name type="scientific">Phytopseudomonas seleniipraecipitans</name>
    <dbReference type="NCBI Taxonomy" id="640205"/>
    <lineage>
        <taxon>Bacteria</taxon>
        <taxon>Pseudomonadati</taxon>
        <taxon>Pseudomonadota</taxon>
        <taxon>Gammaproteobacteria</taxon>
        <taxon>Pseudomonadales</taxon>
        <taxon>Pseudomonadaceae</taxon>
        <taxon>Phytopseudomonas</taxon>
    </lineage>
</organism>
<keyword evidence="1" id="KW-1133">Transmembrane helix</keyword>
<feature type="transmembrane region" description="Helical" evidence="1">
    <location>
        <begin position="12"/>
        <end position="34"/>
    </location>
</feature>
<keyword evidence="1" id="KW-0812">Transmembrane</keyword>
<evidence type="ECO:0000259" key="2">
    <source>
        <dbReference type="Pfam" id="PF13400"/>
    </source>
</evidence>
<keyword evidence="4" id="KW-1185">Reference proteome</keyword>
<sequence>MTPLRSNLQRQRGAFSILSAATLVMAILFLALVVDSGRLYLEQRKLQKLADTAALESISRLESGNCALDTANAHLYAVENAASYGFVGNGQQSLTSSCVSISIIDGLRVQTADPAGGRAVRVVARNEVPASIIVRSGGLFGLPGNSTVGLQAVAVAEKDKEPMAVFSVGAQLLDLNADGLLPKLLTAAGANVNGLTLLDAEGLANARVTPAGLLQALGVDVGINQLKVLTPEGLADLVDTQVGIIGVQKLIDVSAKLASSNEALATDIRALGNTLATSQLKNATVNLFATDQRSGLLRLNTGPNQPVGSALDAKLPLGDVLSTGLMAAVQGRGLLLEQLNILGLVKVQLGIVEAPAIGIGPIGTTAFNAQTRMHIDIDSTGTPLISSLLKTLGASIKVPIIFDLVSAKGELTDINCSLAKPEATIEVESTVGNICIGTIPSATLWSTRNSCTEAAMQDVSILSVLNAELIRGKAAIPLVGTGVNPVRDELTLAVDESDTTQVNQLKIGDSISNLLSQVTKLVGLGVPKGTDGAPGFTPDQATRIADQYLATYGNKDAIRTALKADGLNWSRPVALLLDATMPDEWHSKLLLINCSTNKTVCRNELITSLQTKPQGGLLSSVLSGLATSLGLSSNSQPLLLTVLNPVFEAIKPALSDVGAYITSLLTSLGLDLGKSKIKVHSISCGLPRLVQ</sequence>
<proteinExistence type="predicted"/>
<gene>
    <name evidence="3" type="ORF">D16iCDA_11265</name>
</gene>
<feature type="domain" description="Putative Flp pilus-assembly TadG-like N-terminal" evidence="2">
    <location>
        <begin position="13"/>
        <end position="55"/>
    </location>
</feature>
<dbReference type="InterPro" id="IPR028087">
    <property type="entry name" value="Tad_N"/>
</dbReference>
<dbReference type="Pfam" id="PF13400">
    <property type="entry name" value="Tad"/>
    <property type="match status" value="1"/>
</dbReference>
<accession>A0ABY5J2I1</accession>
<evidence type="ECO:0000256" key="1">
    <source>
        <dbReference type="SAM" id="Phobius"/>
    </source>
</evidence>
<dbReference type="Proteomes" id="UP000887421">
    <property type="component" value="Chromosome"/>
</dbReference>
<protein>
    <recommendedName>
        <fullName evidence="2">Putative Flp pilus-assembly TadG-like N-terminal domain-containing protein</fullName>
    </recommendedName>
</protein>
<evidence type="ECO:0000313" key="4">
    <source>
        <dbReference type="Proteomes" id="UP000887421"/>
    </source>
</evidence>
<dbReference type="RefSeq" id="WP_070882390.1">
    <property type="nucleotide sequence ID" value="NZ_CP076114.1"/>
</dbReference>
<name>A0ABY5J2I1_9GAMM</name>
<dbReference type="EMBL" id="CP076114">
    <property type="protein sequence ID" value="UUD62284.1"/>
    <property type="molecule type" value="Genomic_DNA"/>
</dbReference>
<evidence type="ECO:0000313" key="3">
    <source>
        <dbReference type="EMBL" id="UUD62284.1"/>
    </source>
</evidence>